<dbReference type="InterPro" id="IPR003594">
    <property type="entry name" value="HATPase_dom"/>
</dbReference>
<feature type="transmembrane region" description="Helical" evidence="13">
    <location>
        <begin position="37"/>
        <end position="56"/>
    </location>
</feature>
<dbReference type="PROSITE" id="PS50283">
    <property type="entry name" value="NA_SOLUT_SYMP_3"/>
    <property type="match status" value="1"/>
</dbReference>
<dbReference type="SUPFAM" id="SSF47384">
    <property type="entry name" value="Homodimeric domain of signal transducing histidine kinase"/>
    <property type="match status" value="1"/>
</dbReference>
<comment type="similarity">
    <text evidence="3">Belongs to the sodium:solute symporter (SSF) (TC 2.A.21) family.</text>
</comment>
<accession>A0A0F9J7G5</accession>
<feature type="transmembrane region" description="Helical" evidence="13">
    <location>
        <begin position="166"/>
        <end position="183"/>
    </location>
</feature>
<evidence type="ECO:0000256" key="10">
    <source>
        <dbReference type="ARBA" id="ARBA00023012"/>
    </source>
</evidence>
<keyword evidence="5" id="KW-0597">Phosphoprotein</keyword>
<feature type="transmembrane region" description="Helical" evidence="13">
    <location>
        <begin position="506"/>
        <end position="524"/>
    </location>
</feature>
<keyword evidence="8" id="KW-0418">Kinase</keyword>
<dbReference type="Gene3D" id="1.20.1730.10">
    <property type="entry name" value="Sodium/glucose cotransporter"/>
    <property type="match status" value="1"/>
</dbReference>
<organism evidence="15">
    <name type="scientific">marine sediment metagenome</name>
    <dbReference type="NCBI Taxonomy" id="412755"/>
    <lineage>
        <taxon>unclassified sequences</taxon>
        <taxon>metagenomes</taxon>
        <taxon>ecological metagenomes</taxon>
    </lineage>
</organism>
<dbReference type="FunFam" id="1.10.287.130:FF:000001">
    <property type="entry name" value="Two-component sensor histidine kinase"/>
    <property type="match status" value="1"/>
</dbReference>
<feature type="coiled-coil region" evidence="12">
    <location>
        <begin position="646"/>
        <end position="687"/>
    </location>
</feature>
<evidence type="ECO:0000256" key="5">
    <source>
        <dbReference type="ARBA" id="ARBA00022553"/>
    </source>
</evidence>
<evidence type="ECO:0000256" key="9">
    <source>
        <dbReference type="ARBA" id="ARBA00022989"/>
    </source>
</evidence>
<dbReference type="SMART" id="SM00387">
    <property type="entry name" value="HATPase_c"/>
    <property type="match status" value="1"/>
</dbReference>
<comment type="caution">
    <text evidence="15">The sequence shown here is derived from an EMBL/GenBank/DDBJ whole genome shotgun (WGS) entry which is preliminary data.</text>
</comment>
<dbReference type="EC" id="2.7.13.3" evidence="4"/>
<reference evidence="15" key="1">
    <citation type="journal article" date="2015" name="Nature">
        <title>Complex archaea that bridge the gap between prokaryotes and eukaryotes.</title>
        <authorList>
            <person name="Spang A."/>
            <person name="Saw J.H."/>
            <person name="Jorgensen S.L."/>
            <person name="Zaremba-Niedzwiedzka K."/>
            <person name="Martijn J."/>
            <person name="Lind A.E."/>
            <person name="van Eijk R."/>
            <person name="Schleper C."/>
            <person name="Guy L."/>
            <person name="Ettema T.J."/>
        </authorList>
    </citation>
    <scope>NUCLEOTIDE SEQUENCE</scope>
</reference>
<keyword evidence="7 13" id="KW-0812">Transmembrane</keyword>
<feature type="transmembrane region" description="Helical" evidence="13">
    <location>
        <begin position="289"/>
        <end position="314"/>
    </location>
</feature>
<feature type="transmembrane region" description="Helical" evidence="13">
    <location>
        <begin position="115"/>
        <end position="134"/>
    </location>
</feature>
<dbReference type="PANTHER" id="PTHR43711">
    <property type="entry name" value="TWO-COMPONENT HISTIDINE KINASE"/>
    <property type="match status" value="1"/>
</dbReference>
<dbReference type="InterPro" id="IPR003661">
    <property type="entry name" value="HisK_dim/P_dom"/>
</dbReference>
<dbReference type="InterPro" id="IPR038377">
    <property type="entry name" value="Na/Glc_symporter_sf"/>
</dbReference>
<dbReference type="Gene3D" id="3.30.565.10">
    <property type="entry name" value="Histidine kinase-like ATPase, C-terminal domain"/>
    <property type="match status" value="1"/>
</dbReference>
<feature type="transmembrane region" description="Helical" evidence="13">
    <location>
        <begin position="413"/>
        <end position="440"/>
    </location>
</feature>
<gene>
    <name evidence="15" type="ORF">LCGC14_1490870</name>
</gene>
<keyword evidence="6" id="KW-0808">Transferase</keyword>
<keyword evidence="11 13" id="KW-0472">Membrane</keyword>
<dbReference type="PRINTS" id="PR00344">
    <property type="entry name" value="BCTRLSENSOR"/>
</dbReference>
<evidence type="ECO:0000256" key="7">
    <source>
        <dbReference type="ARBA" id="ARBA00022692"/>
    </source>
</evidence>
<feature type="domain" description="Histidine kinase" evidence="14">
    <location>
        <begin position="687"/>
        <end position="877"/>
    </location>
</feature>
<dbReference type="InterPro" id="IPR004358">
    <property type="entry name" value="Sig_transdc_His_kin-like_C"/>
</dbReference>
<dbReference type="SMART" id="SM00388">
    <property type="entry name" value="HisKA"/>
    <property type="match status" value="1"/>
</dbReference>
<dbReference type="InterPro" id="IPR036890">
    <property type="entry name" value="HATPase_C_sf"/>
</dbReference>
<dbReference type="AlphaFoldDB" id="A0A0F9J7G5"/>
<feature type="transmembrane region" description="Helical" evidence="13">
    <location>
        <begin position="334"/>
        <end position="366"/>
    </location>
</feature>
<evidence type="ECO:0000256" key="1">
    <source>
        <dbReference type="ARBA" id="ARBA00000085"/>
    </source>
</evidence>
<dbReference type="PROSITE" id="PS50109">
    <property type="entry name" value="HIS_KIN"/>
    <property type="match status" value="1"/>
</dbReference>
<comment type="subcellular location">
    <subcellularLocation>
        <location evidence="2">Membrane</location>
        <topology evidence="2">Multi-pass membrane protein</topology>
    </subcellularLocation>
</comment>
<evidence type="ECO:0000256" key="11">
    <source>
        <dbReference type="ARBA" id="ARBA00023136"/>
    </source>
</evidence>
<feature type="transmembrane region" description="Helical" evidence="13">
    <location>
        <begin position="387"/>
        <end position="407"/>
    </location>
</feature>
<dbReference type="PANTHER" id="PTHR43711:SF30">
    <property type="entry name" value="HISTIDINE KINASE"/>
    <property type="match status" value="1"/>
</dbReference>
<dbReference type="InterPro" id="IPR050736">
    <property type="entry name" value="Sensor_HK_Regulatory"/>
</dbReference>
<feature type="transmembrane region" description="Helical" evidence="13">
    <location>
        <begin position="251"/>
        <end position="268"/>
    </location>
</feature>
<evidence type="ECO:0000313" key="15">
    <source>
        <dbReference type="EMBL" id="KKM65478.1"/>
    </source>
</evidence>
<comment type="catalytic activity">
    <reaction evidence="1">
        <text>ATP + protein L-histidine = ADP + protein N-phospho-L-histidine.</text>
        <dbReference type="EC" id="2.7.13.3"/>
    </reaction>
</comment>
<evidence type="ECO:0000256" key="12">
    <source>
        <dbReference type="SAM" id="Coils"/>
    </source>
</evidence>
<keyword evidence="9 13" id="KW-1133">Transmembrane helix</keyword>
<dbReference type="GO" id="GO:0016020">
    <property type="term" value="C:membrane"/>
    <property type="evidence" value="ECO:0007669"/>
    <property type="project" value="UniProtKB-SubCell"/>
</dbReference>
<feature type="transmembrane region" description="Helical" evidence="13">
    <location>
        <begin position="68"/>
        <end position="87"/>
    </location>
</feature>
<evidence type="ECO:0000256" key="6">
    <source>
        <dbReference type="ARBA" id="ARBA00022679"/>
    </source>
</evidence>
<proteinExistence type="inferred from homology"/>
<evidence type="ECO:0000256" key="13">
    <source>
        <dbReference type="SAM" id="Phobius"/>
    </source>
</evidence>
<evidence type="ECO:0000256" key="4">
    <source>
        <dbReference type="ARBA" id="ARBA00012438"/>
    </source>
</evidence>
<sequence>MLQQWVILLVAFSYLGILFAIAYFGDKRADAGRSIISNPYIYTLSIAVYCTAWTFYGSVGRAVSSGVGFLPIYLGPTLIAALWWFVLRKMIRISKTHRITSIADFVASRYGKSSLIGGIVTIIAVVGIMPYISLQLKAVSLSFNVLHIYPKEISPHVGLESIWNDTALYVALILAAFSILFGTRHIDASERHEGMVAAIAFESLVKLVAFSAVGIFVTFGLFSGPHEVFEKAMQLPRLEKLIRIETMGGGYANWFTLTFLSMMAIMFLPRQFQVLVVENVNEEHINKAIWLFPLYLFAINIFVLPIAFAGLLHFPDGTVDPDTFVLTLPLANGYNTLALLVFIGGLSAATGMVIVATIALSTMVCNDLVVPVLLRIRALHKEDLSRVLLLIRRASIIGILLLGYIYFRLIGESYALVTIGLVSFAAAAQFAPAILIGIYWKGASERGAMAGLLAGFFIWAYTLLLPSFAISGWFSTAFITDGLFGISFLRPYYLFNLDKFDPITHAVFWSLLANVGALVGVSLFDRQSPIERLQAAFFVDVFKQGPKAEDTYLLMGTSTVVELKDLVARFVGKAQAERAFSDYARGRDMELLEDVKADAKLIEFAERELSGAIGAASARVMVSSVVKGEALSIEGVMEILDETSQVIEYSHKLEQKSNELEEATRELKEANESLKELDRLKDDFVSTVSHELRTPLTAIRALSEILHDNPDLEKEKRQEFLGNVVKETERLTRLINQVLDLAKIEAGKGEWELNLVELGELIESAVGATSQLLLEKSIKLEQSMHKSPVFVFADKDRIMQVVINLMSNAVKFCEHGTGKVSIRFLTARGLARIEVQDNGPGISRDKHEQIFEKFRQISDTMDDKPMGSGLGLAICKKSSSGWAAAYPICRGRAVPRFASPCRSIPSRSPWRCDPPAVAT</sequence>
<dbReference type="SUPFAM" id="SSF55874">
    <property type="entry name" value="ATPase domain of HSP90 chaperone/DNA topoisomerase II/histidine kinase"/>
    <property type="match status" value="1"/>
</dbReference>
<evidence type="ECO:0000256" key="2">
    <source>
        <dbReference type="ARBA" id="ARBA00004141"/>
    </source>
</evidence>
<evidence type="ECO:0000256" key="8">
    <source>
        <dbReference type="ARBA" id="ARBA00022777"/>
    </source>
</evidence>
<keyword evidence="10" id="KW-0902">Two-component regulatory system</keyword>
<dbReference type="InterPro" id="IPR036097">
    <property type="entry name" value="HisK_dim/P_sf"/>
</dbReference>
<keyword evidence="12" id="KW-0175">Coiled coil</keyword>
<dbReference type="Pfam" id="PF00512">
    <property type="entry name" value="HisKA"/>
    <property type="match status" value="1"/>
</dbReference>
<feature type="transmembrane region" description="Helical" evidence="13">
    <location>
        <begin position="6"/>
        <end position="25"/>
    </location>
</feature>
<evidence type="ECO:0000259" key="14">
    <source>
        <dbReference type="PROSITE" id="PS50109"/>
    </source>
</evidence>
<dbReference type="GO" id="GO:0000155">
    <property type="term" value="F:phosphorelay sensor kinase activity"/>
    <property type="evidence" value="ECO:0007669"/>
    <property type="project" value="InterPro"/>
</dbReference>
<protein>
    <recommendedName>
        <fullName evidence="4">histidine kinase</fullName>
        <ecNumber evidence="4">2.7.13.3</ecNumber>
    </recommendedName>
</protein>
<dbReference type="GO" id="GO:0022857">
    <property type="term" value="F:transmembrane transporter activity"/>
    <property type="evidence" value="ECO:0007669"/>
    <property type="project" value="InterPro"/>
</dbReference>
<dbReference type="Gene3D" id="1.10.287.130">
    <property type="match status" value="1"/>
</dbReference>
<feature type="transmembrane region" description="Helical" evidence="13">
    <location>
        <begin position="204"/>
        <end position="223"/>
    </location>
</feature>
<dbReference type="CDD" id="cd00082">
    <property type="entry name" value="HisKA"/>
    <property type="match status" value="1"/>
</dbReference>
<feature type="transmembrane region" description="Helical" evidence="13">
    <location>
        <begin position="447"/>
        <end position="464"/>
    </location>
</feature>
<dbReference type="EMBL" id="LAZR01010717">
    <property type="protein sequence ID" value="KKM65478.1"/>
    <property type="molecule type" value="Genomic_DNA"/>
</dbReference>
<evidence type="ECO:0000256" key="3">
    <source>
        <dbReference type="ARBA" id="ARBA00006434"/>
    </source>
</evidence>
<name>A0A0F9J7G5_9ZZZZ</name>
<dbReference type="InterPro" id="IPR001734">
    <property type="entry name" value="Na/solute_symporter"/>
</dbReference>
<dbReference type="CDD" id="cd10322">
    <property type="entry name" value="SLC5sbd"/>
    <property type="match status" value="1"/>
</dbReference>
<dbReference type="InterPro" id="IPR005467">
    <property type="entry name" value="His_kinase_dom"/>
</dbReference>
<dbReference type="Pfam" id="PF02518">
    <property type="entry name" value="HATPase_c"/>
    <property type="match status" value="1"/>
</dbReference>